<dbReference type="OrthoDB" id="145213at2"/>
<dbReference type="Pfam" id="PF21783">
    <property type="entry name" value="YNCE"/>
    <property type="match status" value="1"/>
</dbReference>
<gene>
    <name evidence="5" type="ORF">EH240_16685</name>
</gene>
<evidence type="ECO:0000259" key="4">
    <source>
        <dbReference type="Pfam" id="PF21783"/>
    </source>
</evidence>
<dbReference type="InterPro" id="IPR048433">
    <property type="entry name" value="YNCE-like_beta-prop"/>
</dbReference>
<dbReference type="AlphaFoldDB" id="A0A3P3FQ22"/>
<feature type="chain" id="PRO_5018320296" evidence="3">
    <location>
        <begin position="30"/>
        <end position="388"/>
    </location>
</feature>
<sequence>MIRTFLRHAGLPIALLALFLTLPPTSAFAGSCPEDCSEPAPPPVNIYSHTTAGHMSPATADALPRVYVPNRSSNSVSVIDPVTLKEVDRFPVGSKPQHVVPSWDLKTLWVANNGTGKNGSLTPIDPTTAKPGKQVPVDDPYNMYFMPDGSTAIIVDEALRQLDLRDPRTMALKSIIPTPTCAGINHADFSADNSYAIFTCEYGDGGLAKIDLKNQKVLGHLDFSKMGMPQDIRLSPDGKVFYVADMMNGGVFLVDGDSFKEIGFISTGIGAHGFVVSRDGKRLYVSNRGSHKMEQGKAKGPGSVTVIDFATRSVVAQWPIPDGGSPDMGNVSADGKQLWLSGRFDSEVYMIDTTSGAVTKTRVGAEPHGLTVWPQPGRYSQGHTGNMR</sequence>
<dbReference type="RefSeq" id="WP_125000046.1">
    <property type="nucleotide sequence ID" value="NZ_RQXT01000019.1"/>
</dbReference>
<dbReference type="Proteomes" id="UP000273786">
    <property type="component" value="Unassembled WGS sequence"/>
</dbReference>
<dbReference type="SUPFAM" id="SSF50974">
    <property type="entry name" value="Nitrous oxide reductase, N-terminal domain"/>
    <property type="match status" value="1"/>
</dbReference>
<feature type="domain" description="YNCE-like beta-propeller" evidence="4">
    <location>
        <begin position="59"/>
        <end position="370"/>
    </location>
</feature>
<evidence type="ECO:0000256" key="2">
    <source>
        <dbReference type="SAM" id="MobiDB-lite"/>
    </source>
</evidence>
<evidence type="ECO:0000256" key="3">
    <source>
        <dbReference type="SAM" id="SignalP"/>
    </source>
</evidence>
<dbReference type="Gene3D" id="2.130.10.10">
    <property type="entry name" value="YVTN repeat-like/Quinoprotein amine dehydrogenase"/>
    <property type="match status" value="3"/>
</dbReference>
<evidence type="ECO:0000256" key="1">
    <source>
        <dbReference type="ARBA" id="ARBA00022729"/>
    </source>
</evidence>
<dbReference type="InterPro" id="IPR015943">
    <property type="entry name" value="WD40/YVTN_repeat-like_dom_sf"/>
</dbReference>
<name>A0A3P3FQ22_9HYPH</name>
<evidence type="ECO:0000313" key="6">
    <source>
        <dbReference type="Proteomes" id="UP000273786"/>
    </source>
</evidence>
<proteinExistence type="predicted"/>
<feature type="region of interest" description="Disordered" evidence="2">
    <location>
        <begin position="368"/>
        <end position="388"/>
    </location>
</feature>
<keyword evidence="1 3" id="KW-0732">Signal</keyword>
<accession>A0A3P3FQ22</accession>
<reference evidence="5 6" key="1">
    <citation type="submission" date="2018-11" db="EMBL/GenBank/DDBJ databases">
        <title>the genome of Mesorhizobium tamadayense DSM 28320.</title>
        <authorList>
            <person name="Gao J."/>
        </authorList>
    </citation>
    <scope>NUCLEOTIDE SEQUENCE [LARGE SCALE GENOMIC DNA]</scope>
    <source>
        <strain evidence="5 6">DSM 28320</strain>
    </source>
</reference>
<organism evidence="5 6">
    <name type="scientific">Mesorhizobium tamadayense</name>
    <dbReference type="NCBI Taxonomy" id="425306"/>
    <lineage>
        <taxon>Bacteria</taxon>
        <taxon>Pseudomonadati</taxon>
        <taxon>Pseudomonadota</taxon>
        <taxon>Alphaproteobacteria</taxon>
        <taxon>Hyphomicrobiales</taxon>
        <taxon>Phyllobacteriaceae</taxon>
        <taxon>Mesorhizobium</taxon>
    </lineage>
</organism>
<dbReference type="NCBIfam" id="TIGR02276">
    <property type="entry name" value="beta_rpt_yvtn"/>
    <property type="match status" value="1"/>
</dbReference>
<dbReference type="EMBL" id="RQXT01000019">
    <property type="protein sequence ID" value="RRI00666.1"/>
    <property type="molecule type" value="Genomic_DNA"/>
</dbReference>
<dbReference type="InterPro" id="IPR051200">
    <property type="entry name" value="Host-pathogen_enzymatic-act"/>
</dbReference>
<dbReference type="PROSITE" id="PS51257">
    <property type="entry name" value="PROKAR_LIPOPROTEIN"/>
    <property type="match status" value="1"/>
</dbReference>
<dbReference type="InterPro" id="IPR011045">
    <property type="entry name" value="N2O_reductase_N"/>
</dbReference>
<comment type="caution">
    <text evidence="5">The sequence shown here is derived from an EMBL/GenBank/DDBJ whole genome shotgun (WGS) entry which is preliminary data.</text>
</comment>
<evidence type="ECO:0000313" key="5">
    <source>
        <dbReference type="EMBL" id="RRI00666.1"/>
    </source>
</evidence>
<feature type="signal peptide" evidence="3">
    <location>
        <begin position="1"/>
        <end position="29"/>
    </location>
</feature>
<dbReference type="PANTHER" id="PTHR47197:SF3">
    <property type="entry name" value="DIHYDRO-HEME D1 DEHYDROGENASE"/>
    <property type="match status" value="1"/>
</dbReference>
<protein>
    <submittedName>
        <fullName evidence="5">YncE family protein</fullName>
    </submittedName>
</protein>
<dbReference type="InterPro" id="IPR011964">
    <property type="entry name" value="YVTN_b-propeller_repeat"/>
</dbReference>
<keyword evidence="6" id="KW-1185">Reference proteome</keyword>
<dbReference type="PANTHER" id="PTHR47197">
    <property type="entry name" value="PROTEIN NIRF"/>
    <property type="match status" value="1"/>
</dbReference>